<dbReference type="EMBL" id="MU154569">
    <property type="protein sequence ID" value="KAF9494741.1"/>
    <property type="molecule type" value="Genomic_DNA"/>
</dbReference>
<protein>
    <submittedName>
        <fullName evidence="2">Uncharacterized protein</fullName>
    </submittedName>
</protein>
<evidence type="ECO:0000256" key="1">
    <source>
        <dbReference type="SAM" id="MobiDB-lite"/>
    </source>
</evidence>
<evidence type="ECO:0000313" key="3">
    <source>
        <dbReference type="Proteomes" id="UP000807025"/>
    </source>
</evidence>
<keyword evidence="3" id="KW-1185">Reference proteome</keyword>
<accession>A0A9P5ZW39</accession>
<dbReference type="Proteomes" id="UP000807025">
    <property type="component" value="Unassembled WGS sequence"/>
</dbReference>
<comment type="caution">
    <text evidence="2">The sequence shown here is derived from an EMBL/GenBank/DDBJ whole genome shotgun (WGS) entry which is preliminary data.</text>
</comment>
<feature type="compositionally biased region" description="Acidic residues" evidence="1">
    <location>
        <begin position="133"/>
        <end position="151"/>
    </location>
</feature>
<feature type="compositionally biased region" description="Polar residues" evidence="1">
    <location>
        <begin position="11"/>
        <end position="22"/>
    </location>
</feature>
<reference evidence="2" key="1">
    <citation type="submission" date="2020-11" db="EMBL/GenBank/DDBJ databases">
        <authorList>
            <consortium name="DOE Joint Genome Institute"/>
            <person name="Ahrendt S."/>
            <person name="Riley R."/>
            <person name="Andreopoulos W."/>
            <person name="Labutti K."/>
            <person name="Pangilinan J."/>
            <person name="Ruiz-Duenas F.J."/>
            <person name="Barrasa J.M."/>
            <person name="Sanchez-Garcia M."/>
            <person name="Camarero S."/>
            <person name="Miyauchi S."/>
            <person name="Serrano A."/>
            <person name="Linde D."/>
            <person name="Babiker R."/>
            <person name="Drula E."/>
            <person name="Ayuso-Fernandez I."/>
            <person name="Pacheco R."/>
            <person name="Padilla G."/>
            <person name="Ferreira P."/>
            <person name="Barriuso J."/>
            <person name="Kellner H."/>
            <person name="Castanera R."/>
            <person name="Alfaro M."/>
            <person name="Ramirez L."/>
            <person name="Pisabarro A.G."/>
            <person name="Kuo A."/>
            <person name="Tritt A."/>
            <person name="Lipzen A."/>
            <person name="He G."/>
            <person name="Yan M."/>
            <person name="Ng V."/>
            <person name="Cullen D."/>
            <person name="Martin F."/>
            <person name="Rosso M.-N."/>
            <person name="Henrissat B."/>
            <person name="Hibbett D."/>
            <person name="Martinez A.T."/>
            <person name="Grigoriev I.V."/>
        </authorList>
    </citation>
    <scope>NUCLEOTIDE SEQUENCE</scope>
    <source>
        <strain evidence="2">ATCC 90797</strain>
    </source>
</reference>
<dbReference type="AlphaFoldDB" id="A0A9P5ZW39"/>
<gene>
    <name evidence="2" type="ORF">BDN71DRAFT_1431525</name>
</gene>
<name>A0A9P5ZW39_PLEER</name>
<proteinExistence type="predicted"/>
<organism evidence="2 3">
    <name type="scientific">Pleurotus eryngii</name>
    <name type="common">Boletus of the steppes</name>
    <dbReference type="NCBI Taxonomy" id="5323"/>
    <lineage>
        <taxon>Eukaryota</taxon>
        <taxon>Fungi</taxon>
        <taxon>Dikarya</taxon>
        <taxon>Basidiomycota</taxon>
        <taxon>Agaricomycotina</taxon>
        <taxon>Agaricomycetes</taxon>
        <taxon>Agaricomycetidae</taxon>
        <taxon>Agaricales</taxon>
        <taxon>Pleurotineae</taxon>
        <taxon>Pleurotaceae</taxon>
        <taxon>Pleurotus</taxon>
    </lineage>
</organism>
<sequence length="174" mass="19123">MISETEDGLDNSPTKHSANHVNEPSYDTRGIAIVTSKQCCTPPGTRQYDQSFTVNPPGDGTASKAVSSVFARSMTEEQLHAYQVEEAVKKTEKLASTLWGILSSLLSADDEINVNVDNADCDADMDIEDEIDNVDEDTFPDDSDDEPEDGVDQAMERQQKLMNICAYEKLEPAL</sequence>
<evidence type="ECO:0000313" key="2">
    <source>
        <dbReference type="EMBL" id="KAF9494741.1"/>
    </source>
</evidence>
<feature type="region of interest" description="Disordered" evidence="1">
    <location>
        <begin position="1"/>
        <end position="24"/>
    </location>
</feature>
<feature type="region of interest" description="Disordered" evidence="1">
    <location>
        <begin position="133"/>
        <end position="157"/>
    </location>
</feature>